<protein>
    <submittedName>
        <fullName evidence="1">Uncharacterized protein</fullName>
    </submittedName>
</protein>
<evidence type="ECO:0000313" key="2">
    <source>
        <dbReference type="Proteomes" id="UP000289738"/>
    </source>
</evidence>
<accession>A0A445CR97</accession>
<keyword evidence="2" id="KW-1185">Reference proteome</keyword>
<dbReference type="Proteomes" id="UP000289738">
    <property type="component" value="Chromosome A06"/>
</dbReference>
<reference evidence="1 2" key="1">
    <citation type="submission" date="2019-01" db="EMBL/GenBank/DDBJ databases">
        <title>Sequencing of cultivated peanut Arachis hypogaea provides insights into genome evolution and oil improvement.</title>
        <authorList>
            <person name="Chen X."/>
        </authorList>
    </citation>
    <scope>NUCLEOTIDE SEQUENCE [LARGE SCALE GENOMIC DNA]</scope>
    <source>
        <strain evidence="2">cv. Fuhuasheng</strain>
        <tissue evidence="1">Leaves</tissue>
    </source>
</reference>
<dbReference type="EMBL" id="SDMP01000006">
    <property type="protein sequence ID" value="RYR53403.1"/>
    <property type="molecule type" value="Genomic_DNA"/>
</dbReference>
<gene>
    <name evidence="1" type="ORF">Ahy_A06g028478</name>
</gene>
<evidence type="ECO:0000313" key="1">
    <source>
        <dbReference type="EMBL" id="RYR53403.1"/>
    </source>
</evidence>
<organism evidence="1 2">
    <name type="scientific">Arachis hypogaea</name>
    <name type="common">Peanut</name>
    <dbReference type="NCBI Taxonomy" id="3818"/>
    <lineage>
        <taxon>Eukaryota</taxon>
        <taxon>Viridiplantae</taxon>
        <taxon>Streptophyta</taxon>
        <taxon>Embryophyta</taxon>
        <taxon>Tracheophyta</taxon>
        <taxon>Spermatophyta</taxon>
        <taxon>Magnoliopsida</taxon>
        <taxon>eudicotyledons</taxon>
        <taxon>Gunneridae</taxon>
        <taxon>Pentapetalae</taxon>
        <taxon>rosids</taxon>
        <taxon>fabids</taxon>
        <taxon>Fabales</taxon>
        <taxon>Fabaceae</taxon>
        <taxon>Papilionoideae</taxon>
        <taxon>50 kb inversion clade</taxon>
        <taxon>dalbergioids sensu lato</taxon>
        <taxon>Dalbergieae</taxon>
        <taxon>Pterocarpus clade</taxon>
        <taxon>Arachis</taxon>
    </lineage>
</organism>
<name>A0A445CR97_ARAHY</name>
<sequence length="93" mass="10758">MFPLKRILTPFLSLKTGISRSRSKNTHAPYKPNEVFDDFLDEQWELLDKQAEEPVVEKDKKEIAFLEGLRINLQNNGPNTILIIFNPTSTSNR</sequence>
<comment type="caution">
    <text evidence="1">The sequence shown here is derived from an EMBL/GenBank/DDBJ whole genome shotgun (WGS) entry which is preliminary data.</text>
</comment>
<proteinExistence type="predicted"/>
<dbReference type="AlphaFoldDB" id="A0A445CR97"/>